<dbReference type="PANTHER" id="PTHR42893">
    <property type="entry name" value="PROTEIN DETOXIFICATION 44, CHLOROPLASTIC-RELATED"/>
    <property type="match status" value="1"/>
</dbReference>
<dbReference type="RefSeq" id="WP_252166259.1">
    <property type="nucleotide sequence ID" value="NZ_CP084930.1"/>
</dbReference>
<evidence type="ECO:0000256" key="1">
    <source>
        <dbReference type="ARBA" id="ARBA00004141"/>
    </source>
</evidence>
<evidence type="ECO:0000256" key="6">
    <source>
        <dbReference type="SAM" id="Phobius"/>
    </source>
</evidence>
<evidence type="ECO:0000313" key="7">
    <source>
        <dbReference type="EMBL" id="USI72450.1"/>
    </source>
</evidence>
<protein>
    <submittedName>
        <fullName evidence="7">MATE family efflux transporter</fullName>
    </submittedName>
</protein>
<feature type="transmembrane region" description="Helical" evidence="6">
    <location>
        <begin position="241"/>
        <end position="260"/>
    </location>
</feature>
<feature type="transmembrane region" description="Helical" evidence="6">
    <location>
        <begin position="163"/>
        <end position="181"/>
    </location>
</feature>
<dbReference type="EMBL" id="CP084930">
    <property type="protein sequence ID" value="USI72450.1"/>
    <property type="molecule type" value="Genomic_DNA"/>
</dbReference>
<name>A0ABY4X6I1_9SPHN</name>
<dbReference type="NCBIfam" id="TIGR00797">
    <property type="entry name" value="matE"/>
    <property type="match status" value="1"/>
</dbReference>
<evidence type="ECO:0000256" key="2">
    <source>
        <dbReference type="ARBA" id="ARBA00010199"/>
    </source>
</evidence>
<feature type="transmembrane region" description="Helical" evidence="6">
    <location>
        <begin position="417"/>
        <end position="439"/>
    </location>
</feature>
<feature type="transmembrane region" description="Helical" evidence="6">
    <location>
        <begin position="313"/>
        <end position="333"/>
    </location>
</feature>
<dbReference type="Proteomes" id="UP001056937">
    <property type="component" value="Chromosome 1"/>
</dbReference>
<dbReference type="PANTHER" id="PTHR42893:SF46">
    <property type="entry name" value="PROTEIN DETOXIFICATION 44, CHLOROPLASTIC"/>
    <property type="match status" value="1"/>
</dbReference>
<feature type="transmembrane region" description="Helical" evidence="6">
    <location>
        <begin position="90"/>
        <end position="113"/>
    </location>
</feature>
<dbReference type="InterPro" id="IPR044644">
    <property type="entry name" value="DinF-like"/>
</dbReference>
<keyword evidence="4 6" id="KW-1133">Transmembrane helix</keyword>
<keyword evidence="8" id="KW-1185">Reference proteome</keyword>
<proteinExistence type="inferred from homology"/>
<feature type="transmembrane region" description="Helical" evidence="6">
    <location>
        <begin position="382"/>
        <end position="397"/>
    </location>
</feature>
<feature type="transmembrane region" description="Helical" evidence="6">
    <location>
        <begin position="272"/>
        <end position="292"/>
    </location>
</feature>
<dbReference type="InterPro" id="IPR002528">
    <property type="entry name" value="MATE_fam"/>
</dbReference>
<comment type="similarity">
    <text evidence="2">Belongs to the multi antimicrobial extrusion (MATE) (TC 2.A.66.1) family.</text>
</comment>
<feature type="transmembrane region" description="Helical" evidence="6">
    <location>
        <begin position="133"/>
        <end position="151"/>
    </location>
</feature>
<dbReference type="Pfam" id="PF01554">
    <property type="entry name" value="MatE"/>
    <property type="match status" value="2"/>
</dbReference>
<comment type="subcellular location">
    <subcellularLocation>
        <location evidence="1">Membrane</location>
        <topology evidence="1">Multi-pass membrane protein</topology>
    </subcellularLocation>
</comment>
<reference evidence="7" key="1">
    <citation type="journal article" date="2022" name="Toxins">
        <title>Genomic Analysis of Sphingopyxis sp. USTB-05 for Biodegrading Cyanobacterial Hepatotoxins.</title>
        <authorList>
            <person name="Liu C."/>
            <person name="Xu Q."/>
            <person name="Zhao Z."/>
            <person name="Zhang H."/>
            <person name="Liu X."/>
            <person name="Yin C."/>
            <person name="Liu Y."/>
            <person name="Yan H."/>
        </authorList>
    </citation>
    <scope>NUCLEOTIDE SEQUENCE</scope>
    <source>
        <strain evidence="7">NBD5</strain>
    </source>
</reference>
<keyword evidence="3 6" id="KW-0812">Transmembrane</keyword>
<evidence type="ECO:0000256" key="4">
    <source>
        <dbReference type="ARBA" id="ARBA00022989"/>
    </source>
</evidence>
<feature type="transmembrane region" description="Helical" evidence="6">
    <location>
        <begin position="187"/>
        <end position="207"/>
    </location>
</feature>
<organism evidence="7 8">
    <name type="scientific">Sphingomonas morindae</name>
    <dbReference type="NCBI Taxonomy" id="1541170"/>
    <lineage>
        <taxon>Bacteria</taxon>
        <taxon>Pseudomonadati</taxon>
        <taxon>Pseudomonadota</taxon>
        <taxon>Alphaproteobacteria</taxon>
        <taxon>Sphingomonadales</taxon>
        <taxon>Sphingomonadaceae</taxon>
        <taxon>Sphingomonas</taxon>
    </lineage>
</organism>
<feature type="transmembrane region" description="Helical" evidence="6">
    <location>
        <begin position="39"/>
        <end position="62"/>
    </location>
</feature>
<evidence type="ECO:0000256" key="5">
    <source>
        <dbReference type="ARBA" id="ARBA00023136"/>
    </source>
</evidence>
<accession>A0ABY4X6I1</accession>
<evidence type="ECO:0000256" key="3">
    <source>
        <dbReference type="ARBA" id="ARBA00022692"/>
    </source>
</evidence>
<keyword evidence="5 6" id="KW-0472">Membrane</keyword>
<feature type="transmembrane region" description="Helical" evidence="6">
    <location>
        <begin position="345"/>
        <end position="370"/>
    </location>
</feature>
<gene>
    <name evidence="7" type="ORF">LHA26_14305</name>
</gene>
<evidence type="ECO:0000313" key="8">
    <source>
        <dbReference type="Proteomes" id="UP001056937"/>
    </source>
</evidence>
<sequence>MTERRALLAQALPIMLGQALVPLVNIVDAALIGRSGGGAAPLAGVALGATLVNFLFWTFGFLRMGVTGLTAQAEGAGDAAERDRLLLRGLMLGAALGLMLIVAAPLLAWLGLWLLGAGPGVAAPAGHFVRARLLGAPAALALYAVSGWLLGLGRSRDALHVQLLLNGLNIVFDLALVRLFHAGVRGIGLGTSAAEWCALLLGLRLALRALGGAGRLRARIDRAALFAPAALRRLCAVQAEILVRTLALLALFGWFAHVGARRGAVALAANHVLLQMVSISAFMLDGIAFTAEARVGQAIGAGARATLRRAIRLCAECSALGGLGFALAIALAGSRFVALVTPDPAVRAAAAAALPGAALVPALGWPSWLLDGIFLGAARGRALRNAALVALGAYLVTDGLARPWGNGGAWVALLASYVYRALALGVALPGLMAAVGASPRDAAKDQVRR</sequence>